<sequence length="233" mass="26812">MSIAAELFIGPARHQPLDTDGTIPSYHLRNFEHSFISMTFLVYAAFAIILDKFIPKAKYELTQLLASIAFGQELLLFHLHSSDHMGVEGQYHMHQQLLILISLVTTLMGFGYKNSFIVSVIRSTSIFFQGLWFIVMGFMLWTPSLIPKGCFLHYDGHYVVRCHGDEALERAKALVNIEFSWYLICVTIFTMSLYLAMHKIYEGRIEYLPLTKYGPYPEQLDQDIEAQKKTLIT</sequence>
<dbReference type="InterPro" id="IPR006904">
    <property type="entry name" value="DUF716"/>
</dbReference>
<evidence type="ECO:0000256" key="3">
    <source>
        <dbReference type="ARBA" id="ARBA00022692"/>
    </source>
</evidence>
<dbReference type="Pfam" id="PF04819">
    <property type="entry name" value="DUF716"/>
    <property type="match status" value="1"/>
</dbReference>
<proteinExistence type="inferred from homology"/>
<dbReference type="PANTHER" id="PTHR46285:SF3">
    <property type="entry name" value="PROTEINASE INHIBITOR I4, SERPIN (DUF716)"/>
    <property type="match status" value="1"/>
</dbReference>
<evidence type="ECO:0000313" key="7">
    <source>
        <dbReference type="EMBL" id="KAK1435204.1"/>
    </source>
</evidence>
<feature type="transmembrane region" description="Helical" evidence="6">
    <location>
        <begin position="35"/>
        <end position="54"/>
    </location>
</feature>
<reference evidence="7" key="1">
    <citation type="journal article" date="2023" name="bioRxiv">
        <title>Improved chromosome-level genome assembly for marigold (Tagetes erecta).</title>
        <authorList>
            <person name="Jiang F."/>
            <person name="Yuan L."/>
            <person name="Wang S."/>
            <person name="Wang H."/>
            <person name="Xu D."/>
            <person name="Wang A."/>
            <person name="Fan W."/>
        </authorList>
    </citation>
    <scope>NUCLEOTIDE SEQUENCE</scope>
    <source>
        <strain evidence="7">WSJ</strain>
        <tissue evidence="7">Leaf</tissue>
    </source>
</reference>
<evidence type="ECO:0008006" key="9">
    <source>
        <dbReference type="Google" id="ProtNLM"/>
    </source>
</evidence>
<feature type="transmembrane region" description="Helical" evidence="6">
    <location>
        <begin position="179"/>
        <end position="197"/>
    </location>
</feature>
<feature type="transmembrane region" description="Helical" evidence="6">
    <location>
        <begin position="124"/>
        <end position="142"/>
    </location>
</feature>
<feature type="transmembrane region" description="Helical" evidence="6">
    <location>
        <begin position="93"/>
        <end position="112"/>
    </location>
</feature>
<dbReference type="PANTHER" id="PTHR46285">
    <property type="entry name" value="PROTEINASE INHIBITOR I4, SERPIN (DUF716)-RELATED"/>
    <property type="match status" value="1"/>
</dbReference>
<evidence type="ECO:0000256" key="5">
    <source>
        <dbReference type="ARBA" id="ARBA00023136"/>
    </source>
</evidence>
<keyword evidence="5 6" id="KW-0472">Membrane</keyword>
<comment type="similarity">
    <text evidence="2">Belongs to the TMEM45 family.</text>
</comment>
<comment type="caution">
    <text evidence="7">The sequence shown here is derived from an EMBL/GenBank/DDBJ whole genome shotgun (WGS) entry which is preliminary data.</text>
</comment>
<accession>A0AAD8L6R5</accession>
<dbReference type="AlphaFoldDB" id="A0AAD8L6R5"/>
<dbReference type="Proteomes" id="UP001229421">
    <property type="component" value="Unassembled WGS sequence"/>
</dbReference>
<organism evidence="7 8">
    <name type="scientific">Tagetes erecta</name>
    <name type="common">African marigold</name>
    <dbReference type="NCBI Taxonomy" id="13708"/>
    <lineage>
        <taxon>Eukaryota</taxon>
        <taxon>Viridiplantae</taxon>
        <taxon>Streptophyta</taxon>
        <taxon>Embryophyta</taxon>
        <taxon>Tracheophyta</taxon>
        <taxon>Spermatophyta</taxon>
        <taxon>Magnoliopsida</taxon>
        <taxon>eudicotyledons</taxon>
        <taxon>Gunneridae</taxon>
        <taxon>Pentapetalae</taxon>
        <taxon>asterids</taxon>
        <taxon>campanulids</taxon>
        <taxon>Asterales</taxon>
        <taxon>Asteraceae</taxon>
        <taxon>Asteroideae</taxon>
        <taxon>Heliantheae alliance</taxon>
        <taxon>Tageteae</taxon>
        <taxon>Tagetes</taxon>
    </lineage>
</organism>
<comment type="subcellular location">
    <subcellularLocation>
        <location evidence="1">Membrane</location>
        <topology evidence="1">Multi-pass membrane protein</topology>
    </subcellularLocation>
</comment>
<dbReference type="GO" id="GO:0016020">
    <property type="term" value="C:membrane"/>
    <property type="evidence" value="ECO:0007669"/>
    <property type="project" value="UniProtKB-SubCell"/>
</dbReference>
<evidence type="ECO:0000313" key="8">
    <source>
        <dbReference type="Proteomes" id="UP001229421"/>
    </source>
</evidence>
<evidence type="ECO:0000256" key="4">
    <source>
        <dbReference type="ARBA" id="ARBA00022989"/>
    </source>
</evidence>
<name>A0AAD8L6R5_TARER</name>
<gene>
    <name evidence="7" type="ORF">QVD17_00965</name>
</gene>
<keyword evidence="4 6" id="KW-1133">Transmembrane helix</keyword>
<keyword evidence="8" id="KW-1185">Reference proteome</keyword>
<evidence type="ECO:0000256" key="2">
    <source>
        <dbReference type="ARBA" id="ARBA00006948"/>
    </source>
</evidence>
<keyword evidence="3 6" id="KW-0812">Transmembrane</keyword>
<evidence type="ECO:0000256" key="1">
    <source>
        <dbReference type="ARBA" id="ARBA00004141"/>
    </source>
</evidence>
<dbReference type="EMBL" id="JAUHHV010000001">
    <property type="protein sequence ID" value="KAK1435204.1"/>
    <property type="molecule type" value="Genomic_DNA"/>
</dbReference>
<evidence type="ECO:0000256" key="6">
    <source>
        <dbReference type="SAM" id="Phobius"/>
    </source>
</evidence>
<protein>
    <recommendedName>
        <fullName evidence="9">Transmembrane protein 45A</fullName>
    </recommendedName>
</protein>